<protein>
    <submittedName>
        <fullName evidence="2">Peptidase S16</fullName>
    </submittedName>
</protein>
<dbReference type="Pfam" id="PF02190">
    <property type="entry name" value="LON_substr_bdg"/>
    <property type="match status" value="1"/>
</dbReference>
<feature type="non-terminal residue" evidence="2">
    <location>
        <position position="124"/>
    </location>
</feature>
<dbReference type="PANTHER" id="PTHR46732">
    <property type="entry name" value="ATP-DEPENDENT PROTEASE LA (LON) DOMAIN PROTEIN"/>
    <property type="match status" value="1"/>
</dbReference>
<proteinExistence type="predicted"/>
<dbReference type="SUPFAM" id="SSF88697">
    <property type="entry name" value="PUA domain-like"/>
    <property type="match status" value="1"/>
</dbReference>
<accession>A0A0P9CJ12</accession>
<gene>
    <name evidence="2" type="ORF">SE17_44385</name>
</gene>
<dbReference type="InterPro" id="IPR015947">
    <property type="entry name" value="PUA-like_sf"/>
</dbReference>
<name>A0A0P9CJ12_9CHLR</name>
<keyword evidence="3" id="KW-1185">Reference proteome</keyword>
<sequence length="124" mass="14021">MTLKLPIFPLNTVPFPGAPIQLHIFEERYRLMVGRCIEQRSPFGVVLIRSGSEVNPDDPWFRQQVEAAGGGDPELDRLRRQLGGTTVPHPVGTSAQISIGESTRLDDGRYYIIAQGQRRFRIQY</sequence>
<dbReference type="InterPro" id="IPR046336">
    <property type="entry name" value="Lon_prtase_N_sf"/>
</dbReference>
<dbReference type="Gene3D" id="2.30.130.40">
    <property type="entry name" value="LON domain-like"/>
    <property type="match status" value="1"/>
</dbReference>
<dbReference type="PROSITE" id="PS51787">
    <property type="entry name" value="LON_N"/>
    <property type="match status" value="1"/>
</dbReference>
<dbReference type="Proteomes" id="UP000050509">
    <property type="component" value="Unassembled WGS sequence"/>
</dbReference>
<evidence type="ECO:0000313" key="3">
    <source>
        <dbReference type="Proteomes" id="UP000050509"/>
    </source>
</evidence>
<evidence type="ECO:0000259" key="1">
    <source>
        <dbReference type="PROSITE" id="PS51787"/>
    </source>
</evidence>
<reference evidence="2 3" key="1">
    <citation type="submission" date="2015-09" db="EMBL/GenBank/DDBJ databases">
        <title>Draft genome sequence of Kouleothrix aurantiaca JCM 19913.</title>
        <authorList>
            <person name="Hemp J."/>
        </authorList>
    </citation>
    <scope>NUCLEOTIDE SEQUENCE [LARGE SCALE GENOMIC DNA]</scope>
    <source>
        <strain evidence="2 3">COM-B</strain>
    </source>
</reference>
<dbReference type="EMBL" id="LJCR01003785">
    <property type="protein sequence ID" value="KPV42999.1"/>
    <property type="molecule type" value="Genomic_DNA"/>
</dbReference>
<dbReference type="AlphaFoldDB" id="A0A0P9CJ12"/>
<dbReference type="InterPro" id="IPR003111">
    <property type="entry name" value="Lon_prtase_N"/>
</dbReference>
<evidence type="ECO:0000313" key="2">
    <source>
        <dbReference type="EMBL" id="KPV42999.1"/>
    </source>
</evidence>
<dbReference type="PANTHER" id="PTHR46732:SF8">
    <property type="entry name" value="ATP-DEPENDENT PROTEASE LA (LON) DOMAIN PROTEIN"/>
    <property type="match status" value="1"/>
</dbReference>
<organism evidence="2 3">
    <name type="scientific">Kouleothrix aurantiaca</name>
    <dbReference type="NCBI Taxonomy" id="186479"/>
    <lineage>
        <taxon>Bacteria</taxon>
        <taxon>Bacillati</taxon>
        <taxon>Chloroflexota</taxon>
        <taxon>Chloroflexia</taxon>
        <taxon>Chloroflexales</taxon>
        <taxon>Roseiflexineae</taxon>
        <taxon>Roseiflexaceae</taxon>
        <taxon>Kouleothrix</taxon>
    </lineage>
</organism>
<comment type="caution">
    <text evidence="2">The sequence shown here is derived from an EMBL/GenBank/DDBJ whole genome shotgun (WGS) entry which is preliminary data.</text>
</comment>
<feature type="domain" description="Lon N-terminal" evidence="1">
    <location>
        <begin position="1"/>
        <end position="124"/>
    </location>
</feature>